<dbReference type="InterPro" id="IPR004341">
    <property type="entry name" value="CAT_RNA-bd_dom"/>
</dbReference>
<dbReference type="Proteomes" id="UP000824048">
    <property type="component" value="Unassembled WGS sequence"/>
</dbReference>
<dbReference type="SUPFAM" id="SSF50151">
    <property type="entry name" value="SacY-like RNA-binding domain"/>
    <property type="match status" value="1"/>
</dbReference>
<dbReference type="GO" id="GO:0006355">
    <property type="term" value="P:regulation of DNA-templated transcription"/>
    <property type="evidence" value="ECO:0007669"/>
    <property type="project" value="InterPro"/>
</dbReference>
<dbReference type="InterPro" id="IPR036650">
    <property type="entry name" value="CAT_RNA-bd_dom_sf"/>
</dbReference>
<dbReference type="SMART" id="SM01061">
    <property type="entry name" value="CAT_RBD"/>
    <property type="match status" value="1"/>
</dbReference>
<keyword evidence="1" id="KW-0677">Repeat</keyword>
<dbReference type="Gene3D" id="1.10.1790.10">
    <property type="entry name" value="PRD domain"/>
    <property type="match status" value="2"/>
</dbReference>
<comment type="caution">
    <text evidence="3">The sequence shown here is derived from an EMBL/GenBank/DDBJ whole genome shotgun (WGS) entry which is preliminary data.</text>
</comment>
<evidence type="ECO:0000259" key="2">
    <source>
        <dbReference type="PROSITE" id="PS51372"/>
    </source>
</evidence>
<sequence length="283" mass="32492">MKVIKKINNNVALAQDAKGREMIVFGKGIGFPAMPYELTDLSVVQRTFYDVDEKYFDLLRDVPQEIFLAADDIAENAREELNCPLNPNLTYVLADHLNFAIQRCREGIALRTPLAYDIRHLYPQEYELAHTALTALREQLQVDLPESESVSIALHIITAEAEVGDMHSTMLTAKVISEISDLVEENLQIRLDKDSFSYSRFAMHMRYLVQRMIEGKALNGDEGMAAMLRTMHREYPEVYACVEQITRFLQENYDWSCTPEEQLYLLMHIHRVQAERAGGEEAD</sequence>
<name>A0A9D2EQ45_9FIRM</name>
<proteinExistence type="predicted"/>
<protein>
    <submittedName>
        <fullName evidence="3">PRD domain-containing protein</fullName>
    </submittedName>
</protein>
<feature type="domain" description="PRD" evidence="2">
    <location>
        <begin position="61"/>
        <end position="166"/>
    </location>
</feature>
<dbReference type="SUPFAM" id="SSF63520">
    <property type="entry name" value="PTS-regulatory domain, PRD"/>
    <property type="match status" value="2"/>
</dbReference>
<organism evidence="3 4">
    <name type="scientific">Candidatus Gemmiger excrementigallinarum</name>
    <dbReference type="NCBI Taxonomy" id="2838609"/>
    <lineage>
        <taxon>Bacteria</taxon>
        <taxon>Bacillati</taxon>
        <taxon>Bacillota</taxon>
        <taxon>Clostridia</taxon>
        <taxon>Eubacteriales</taxon>
        <taxon>Gemmiger</taxon>
    </lineage>
</organism>
<dbReference type="PANTHER" id="PTHR30185:SF15">
    <property type="entry name" value="CRYPTIC BETA-GLUCOSIDE BGL OPERON ANTITERMINATOR"/>
    <property type="match status" value="1"/>
</dbReference>
<gene>
    <name evidence="3" type="ORF">H9811_02640</name>
</gene>
<dbReference type="Gene3D" id="2.30.24.10">
    <property type="entry name" value="CAT RNA-binding domain"/>
    <property type="match status" value="1"/>
</dbReference>
<dbReference type="PANTHER" id="PTHR30185">
    <property type="entry name" value="CRYPTIC BETA-GLUCOSIDE BGL OPERON ANTITERMINATOR"/>
    <property type="match status" value="1"/>
</dbReference>
<dbReference type="Pfam" id="PF03123">
    <property type="entry name" value="CAT_RBD"/>
    <property type="match status" value="1"/>
</dbReference>
<evidence type="ECO:0000313" key="3">
    <source>
        <dbReference type="EMBL" id="HIZ41440.1"/>
    </source>
</evidence>
<dbReference type="PROSITE" id="PS51372">
    <property type="entry name" value="PRD_2"/>
    <property type="match status" value="2"/>
</dbReference>
<dbReference type="Pfam" id="PF00874">
    <property type="entry name" value="PRD"/>
    <property type="match status" value="2"/>
</dbReference>
<reference evidence="3" key="2">
    <citation type="submission" date="2021-04" db="EMBL/GenBank/DDBJ databases">
        <authorList>
            <person name="Gilroy R."/>
        </authorList>
    </citation>
    <scope>NUCLEOTIDE SEQUENCE</scope>
    <source>
        <strain evidence="3">ChiSxjej1B13-11774</strain>
    </source>
</reference>
<dbReference type="GO" id="GO:0003723">
    <property type="term" value="F:RNA binding"/>
    <property type="evidence" value="ECO:0007669"/>
    <property type="project" value="InterPro"/>
</dbReference>
<dbReference type="EMBL" id="DXBP01000019">
    <property type="protein sequence ID" value="HIZ41440.1"/>
    <property type="molecule type" value="Genomic_DNA"/>
</dbReference>
<accession>A0A9D2EQ45</accession>
<dbReference type="InterPro" id="IPR050661">
    <property type="entry name" value="BglG_antiterminators"/>
</dbReference>
<dbReference type="AlphaFoldDB" id="A0A9D2EQ45"/>
<dbReference type="InterPro" id="IPR011608">
    <property type="entry name" value="PRD"/>
</dbReference>
<evidence type="ECO:0000256" key="1">
    <source>
        <dbReference type="ARBA" id="ARBA00022737"/>
    </source>
</evidence>
<dbReference type="InterPro" id="IPR036634">
    <property type="entry name" value="PRD_sf"/>
</dbReference>
<reference evidence="3" key="1">
    <citation type="journal article" date="2021" name="PeerJ">
        <title>Extensive microbial diversity within the chicken gut microbiome revealed by metagenomics and culture.</title>
        <authorList>
            <person name="Gilroy R."/>
            <person name="Ravi A."/>
            <person name="Getino M."/>
            <person name="Pursley I."/>
            <person name="Horton D.L."/>
            <person name="Alikhan N.F."/>
            <person name="Baker D."/>
            <person name="Gharbi K."/>
            <person name="Hall N."/>
            <person name="Watson M."/>
            <person name="Adriaenssens E.M."/>
            <person name="Foster-Nyarko E."/>
            <person name="Jarju S."/>
            <person name="Secka A."/>
            <person name="Antonio M."/>
            <person name="Oren A."/>
            <person name="Chaudhuri R.R."/>
            <person name="La Ragione R."/>
            <person name="Hildebrand F."/>
            <person name="Pallen M.J."/>
        </authorList>
    </citation>
    <scope>NUCLEOTIDE SEQUENCE</scope>
    <source>
        <strain evidence="3">ChiSxjej1B13-11774</strain>
    </source>
</reference>
<evidence type="ECO:0000313" key="4">
    <source>
        <dbReference type="Proteomes" id="UP000824048"/>
    </source>
</evidence>
<feature type="domain" description="PRD" evidence="2">
    <location>
        <begin position="167"/>
        <end position="279"/>
    </location>
</feature>